<protein>
    <recommendedName>
        <fullName evidence="2">Phage protein</fullName>
    </recommendedName>
</protein>
<dbReference type="InterPro" id="IPR035286">
    <property type="entry name" value="DUF5361"/>
</dbReference>
<reference evidence="1" key="1">
    <citation type="journal article" date="2021" name="Proc. Natl. Acad. Sci. U.S.A.">
        <title>A Catalog of Tens of Thousands of Viruses from Human Metagenomes Reveals Hidden Associations with Chronic Diseases.</title>
        <authorList>
            <person name="Tisza M.J."/>
            <person name="Buck C.B."/>
        </authorList>
    </citation>
    <scope>NUCLEOTIDE SEQUENCE</scope>
    <source>
        <strain evidence="1">CtPJ52</strain>
    </source>
</reference>
<sequence length="121" mass="13734">MIRFDEDALICDLAETYQIYDYRQLPLQMVAVFSYGLRDDSRIKMSISKQSVPLDTLLLAGVSDRLAMLLWSKTVDAEKGRNKPDSIFDSLTNVKKESSQLTFSSGEEFEQMRQKLLEGGG</sequence>
<evidence type="ECO:0008006" key="2">
    <source>
        <dbReference type="Google" id="ProtNLM"/>
    </source>
</evidence>
<dbReference type="Pfam" id="PF17318">
    <property type="entry name" value="DUF5361"/>
    <property type="match status" value="1"/>
</dbReference>
<accession>A0A8S5US98</accession>
<organism evidence="1">
    <name type="scientific">Siphoviridae sp. ctPJ52</name>
    <dbReference type="NCBI Taxonomy" id="2825483"/>
    <lineage>
        <taxon>Viruses</taxon>
        <taxon>Duplodnaviria</taxon>
        <taxon>Heunggongvirae</taxon>
        <taxon>Uroviricota</taxon>
        <taxon>Caudoviricetes</taxon>
    </lineage>
</organism>
<name>A0A8S5US98_9CAUD</name>
<dbReference type="EMBL" id="BK016131">
    <property type="protein sequence ID" value="DAF97276.1"/>
    <property type="molecule type" value="Genomic_DNA"/>
</dbReference>
<proteinExistence type="predicted"/>
<evidence type="ECO:0000313" key="1">
    <source>
        <dbReference type="EMBL" id="DAF97276.1"/>
    </source>
</evidence>